<evidence type="ECO:0000313" key="8">
    <source>
        <dbReference type="Proteomes" id="UP000656042"/>
    </source>
</evidence>
<name>A0A8J3FPP7_9ACTN</name>
<dbReference type="InterPro" id="IPR036249">
    <property type="entry name" value="Thioredoxin-like_sf"/>
</dbReference>
<dbReference type="InterPro" id="IPR036188">
    <property type="entry name" value="FAD/NAD-bd_sf"/>
</dbReference>
<dbReference type="Gene3D" id="3.50.50.60">
    <property type="entry name" value="FAD/NAD(P)-binding domain"/>
    <property type="match status" value="1"/>
</dbReference>
<dbReference type="EMBL" id="BMMX01000018">
    <property type="protein sequence ID" value="GGL00949.1"/>
    <property type="molecule type" value="Genomic_DNA"/>
</dbReference>
<keyword evidence="4" id="KW-0274">FAD</keyword>
<dbReference type="Gene3D" id="3.30.70.2450">
    <property type="match status" value="1"/>
</dbReference>
<comment type="cofactor">
    <cofactor evidence="1">
        <name>FAD</name>
        <dbReference type="ChEBI" id="CHEBI:57692"/>
    </cofactor>
</comment>
<dbReference type="PANTHER" id="PTHR43004:SF19">
    <property type="entry name" value="BINDING MONOOXYGENASE, PUTATIVE (JCVI)-RELATED"/>
    <property type="match status" value="1"/>
</dbReference>
<dbReference type="GO" id="GO:0071949">
    <property type="term" value="F:FAD binding"/>
    <property type="evidence" value="ECO:0007669"/>
    <property type="project" value="InterPro"/>
</dbReference>
<comment type="similarity">
    <text evidence="2">Belongs to the PheA/TfdB FAD monooxygenase family.</text>
</comment>
<protein>
    <submittedName>
        <fullName evidence="7">3-(3-hydroxyphenyl)propionate hydroxylase</fullName>
    </submittedName>
</protein>
<dbReference type="GO" id="GO:0016709">
    <property type="term" value="F:oxidoreductase activity, acting on paired donors, with incorporation or reduction of molecular oxygen, NAD(P)H as one donor, and incorporation of one atom of oxygen"/>
    <property type="evidence" value="ECO:0007669"/>
    <property type="project" value="UniProtKB-ARBA"/>
</dbReference>
<dbReference type="Gene3D" id="3.40.30.120">
    <property type="match status" value="1"/>
</dbReference>
<evidence type="ECO:0000259" key="6">
    <source>
        <dbReference type="Pfam" id="PF01494"/>
    </source>
</evidence>
<dbReference type="SUPFAM" id="SSF52833">
    <property type="entry name" value="Thioredoxin-like"/>
    <property type="match status" value="1"/>
</dbReference>
<dbReference type="SUPFAM" id="SSF51905">
    <property type="entry name" value="FAD/NAD(P)-binding domain"/>
    <property type="match status" value="1"/>
</dbReference>
<proteinExistence type="inferred from homology"/>
<feature type="region of interest" description="Disordered" evidence="5">
    <location>
        <begin position="459"/>
        <end position="482"/>
    </location>
</feature>
<evidence type="ECO:0000256" key="1">
    <source>
        <dbReference type="ARBA" id="ARBA00001974"/>
    </source>
</evidence>
<gene>
    <name evidence="7" type="primary">mhpA</name>
    <name evidence="7" type="ORF">GCM10012284_39390</name>
</gene>
<accession>A0A8J3FPP7</accession>
<dbReference type="AlphaFoldDB" id="A0A8J3FPP7"/>
<dbReference type="RefSeq" id="WP_189080707.1">
    <property type="nucleotide sequence ID" value="NZ_BMMX01000018.1"/>
</dbReference>
<keyword evidence="3" id="KW-0285">Flavoprotein</keyword>
<sequence length="482" mass="52000">MRVLIVGAGPTGLTLAVDLRRRGVDVRVVDKATRFFAGSRADSIQPRTLEVFDDLGVLAEVRAAGSEQLPFRVHLDGKFVQERRMFAPRPPTPDVPYPNPWMLGQSQLEAILRRRLHDLGVRVELGTELTGLMLDAETVTARFATGEQARFAYAVGADGGASFVRKAIGVAFPGTTDETFRSLIGDVVAPDLDPSAGHWFAGRDNPMIGVAMTPVPGTGLFQFNTPLGDGDDASLQTMQATLDRFASGVRLTGCPWSTVWRPNARLAERYRVGRVFLAGDAAHVHPPTGGQGMNTGIQDAYNLGWKLAAETELDTYQSERRAEAARVLGVSSELLDRYRDGRADAHVRGEEHTGLTVTYRDAGAHGRIAPGDRAPDSPVTDANGNRIRLFDLFRGTHFTRLTFGAASPGTDHSYAVLPAGEAAVGKEHLVDAEGHAYAAYDATPGTSVLVRPDGYIAETTRNGREGADRSATANHSAERYKQ</sequence>
<comment type="caution">
    <text evidence="7">The sequence shown here is derived from an EMBL/GenBank/DDBJ whole genome shotgun (WGS) entry which is preliminary data.</text>
</comment>
<dbReference type="PANTHER" id="PTHR43004">
    <property type="entry name" value="TRK SYSTEM POTASSIUM UPTAKE PROTEIN"/>
    <property type="match status" value="1"/>
</dbReference>
<evidence type="ECO:0000313" key="7">
    <source>
        <dbReference type="EMBL" id="GGL00949.1"/>
    </source>
</evidence>
<reference evidence="7" key="1">
    <citation type="journal article" date="2014" name="Int. J. Syst. Evol. Microbiol.">
        <title>Complete genome sequence of Corynebacterium casei LMG S-19264T (=DSM 44701T), isolated from a smear-ripened cheese.</title>
        <authorList>
            <consortium name="US DOE Joint Genome Institute (JGI-PGF)"/>
            <person name="Walter F."/>
            <person name="Albersmeier A."/>
            <person name="Kalinowski J."/>
            <person name="Ruckert C."/>
        </authorList>
    </citation>
    <scope>NUCLEOTIDE SEQUENCE</scope>
    <source>
        <strain evidence="7">CGMCC 4.7299</strain>
    </source>
</reference>
<evidence type="ECO:0000256" key="5">
    <source>
        <dbReference type="SAM" id="MobiDB-lite"/>
    </source>
</evidence>
<dbReference type="InterPro" id="IPR050641">
    <property type="entry name" value="RIFMO-like"/>
</dbReference>
<dbReference type="Proteomes" id="UP000656042">
    <property type="component" value="Unassembled WGS sequence"/>
</dbReference>
<evidence type="ECO:0000256" key="3">
    <source>
        <dbReference type="ARBA" id="ARBA00022630"/>
    </source>
</evidence>
<dbReference type="Pfam" id="PF01494">
    <property type="entry name" value="FAD_binding_3"/>
    <property type="match status" value="1"/>
</dbReference>
<dbReference type="PRINTS" id="PR00420">
    <property type="entry name" value="RNGMNOXGNASE"/>
</dbReference>
<evidence type="ECO:0000256" key="2">
    <source>
        <dbReference type="ARBA" id="ARBA00007801"/>
    </source>
</evidence>
<organism evidence="7 8">
    <name type="scientific">Mangrovihabitans endophyticus</name>
    <dbReference type="NCBI Taxonomy" id="1751298"/>
    <lineage>
        <taxon>Bacteria</taxon>
        <taxon>Bacillati</taxon>
        <taxon>Actinomycetota</taxon>
        <taxon>Actinomycetes</taxon>
        <taxon>Micromonosporales</taxon>
        <taxon>Micromonosporaceae</taxon>
        <taxon>Mangrovihabitans</taxon>
    </lineage>
</organism>
<feature type="domain" description="FAD-binding" evidence="6">
    <location>
        <begin position="2"/>
        <end position="328"/>
    </location>
</feature>
<dbReference type="Pfam" id="PF21274">
    <property type="entry name" value="Rng_hyd_C"/>
    <property type="match status" value="1"/>
</dbReference>
<dbReference type="InterPro" id="IPR002938">
    <property type="entry name" value="FAD-bd"/>
</dbReference>
<dbReference type="NCBIfam" id="NF004832">
    <property type="entry name" value="PRK06184.1"/>
    <property type="match status" value="1"/>
</dbReference>
<reference evidence="7" key="2">
    <citation type="submission" date="2020-09" db="EMBL/GenBank/DDBJ databases">
        <authorList>
            <person name="Sun Q."/>
            <person name="Zhou Y."/>
        </authorList>
    </citation>
    <scope>NUCLEOTIDE SEQUENCE</scope>
    <source>
        <strain evidence="7">CGMCC 4.7299</strain>
    </source>
</reference>
<keyword evidence="8" id="KW-1185">Reference proteome</keyword>
<evidence type="ECO:0000256" key="4">
    <source>
        <dbReference type="ARBA" id="ARBA00022827"/>
    </source>
</evidence>